<dbReference type="PANTHER" id="PTHR47429:SF2">
    <property type="entry name" value="PROTEIN TWIN LOV 1"/>
    <property type="match status" value="1"/>
</dbReference>
<name>A0ABD5NJM0_9EURY</name>
<keyword evidence="1" id="KW-0285">Flavoprotein</keyword>
<dbReference type="SMART" id="SM00086">
    <property type="entry name" value="PAC"/>
    <property type="match status" value="1"/>
</dbReference>
<keyword evidence="2" id="KW-0288">FMN</keyword>
<dbReference type="EMBL" id="JBHSAQ010000001">
    <property type="protein sequence ID" value="MFC3957319.1"/>
    <property type="molecule type" value="Genomic_DNA"/>
</dbReference>
<feature type="domain" description="PAC" evidence="8">
    <location>
        <begin position="228"/>
        <end position="279"/>
    </location>
</feature>
<comment type="caution">
    <text evidence="9">The sequence shown here is derived from an EMBL/GenBank/DDBJ whole genome shotgun (WGS) entry which is preliminary data.</text>
</comment>
<dbReference type="AlphaFoldDB" id="A0ABD5NJM0"/>
<evidence type="ECO:0000313" key="10">
    <source>
        <dbReference type="Proteomes" id="UP001595846"/>
    </source>
</evidence>
<accession>A0ABD5NJM0</accession>
<evidence type="ECO:0000256" key="5">
    <source>
        <dbReference type="ARBA" id="ARBA00023163"/>
    </source>
</evidence>
<organism evidence="9 10">
    <name type="scientific">Halovivax cerinus</name>
    <dbReference type="NCBI Taxonomy" id="1487865"/>
    <lineage>
        <taxon>Archaea</taxon>
        <taxon>Methanobacteriati</taxon>
        <taxon>Methanobacteriota</taxon>
        <taxon>Stenosarchaea group</taxon>
        <taxon>Halobacteria</taxon>
        <taxon>Halobacteriales</taxon>
        <taxon>Natrialbaceae</taxon>
        <taxon>Halovivax</taxon>
    </lineage>
</organism>
<dbReference type="Gene3D" id="3.30.450.40">
    <property type="match status" value="1"/>
</dbReference>
<evidence type="ECO:0000256" key="2">
    <source>
        <dbReference type="ARBA" id="ARBA00022643"/>
    </source>
</evidence>
<dbReference type="Pfam" id="PF04967">
    <property type="entry name" value="HTH_10"/>
    <property type="match status" value="1"/>
</dbReference>
<dbReference type="SUPFAM" id="SSF55785">
    <property type="entry name" value="PYP-like sensor domain (PAS domain)"/>
    <property type="match status" value="1"/>
</dbReference>
<dbReference type="InterPro" id="IPR035965">
    <property type="entry name" value="PAS-like_dom_sf"/>
</dbReference>
<dbReference type="PROSITE" id="PS50113">
    <property type="entry name" value="PAC"/>
    <property type="match status" value="1"/>
</dbReference>
<protein>
    <submittedName>
        <fullName evidence="9">Bacterio-opsin activator domain-containing protein</fullName>
    </submittedName>
</protein>
<dbReference type="Pfam" id="PF13426">
    <property type="entry name" value="PAS_9"/>
    <property type="match status" value="1"/>
</dbReference>
<evidence type="ECO:0000259" key="8">
    <source>
        <dbReference type="PROSITE" id="PS50113"/>
    </source>
</evidence>
<dbReference type="InterPro" id="IPR031803">
    <property type="entry name" value="BAT_GAF/HTH-assoc"/>
</dbReference>
<sequence>MVDTALTRVYFRASESAETASLRDALAGAPALSMVEESDGRPERRRPPNAVDCAVYVHGDGLDGIGLLEQVRRTRPTLPVVLVAEDLPGDALRRAIAADVSGYVPRHSDDTNRLLIEEIERLVEPDRGPVDDGSDDDQSTRMPIERLPDRQERRLKERAMDEAPVGIAITDPDRPDNPLVYVNESFEELTGYPPAETIGRNCRFLQGPGTDPDAISTLRSAIDAEEPVAVELENYRADGEPFWNRVEIAPLHRDGDVTHFVGYQTDVTARKTAELRLERERETLDTILTRVNGLVNDVTAALVEAGGRAAAERSVCERIADTDAYQAAWIGDPDLATGRITVSAAAGVWETDPDEIGRALGDDEATVTAASRAYETGHTQRITDPETIDRVRRGDWFEGCELGGVVAIPLSNRDTIHGVLCVYATEGTAIDDREGVVLDALARATATTIDAIERGRLLLADHVVELEIDIRDPAVPLVALSDRTDTTISYEGAVVGANGRVGLFVAIEAPPAEISAAIDHVSGITDGTLVHEHDETCLFELRIAGPSIVGTIADHGGTTQEMTATDGACRVTAELATEGDARAIVEALRDLYDGVELVARRNSDRPPTTRREFLAELADRLTDKQREALQTAYATGYYDWNRSVSGDDLAAAMGVARSTYHQHRRAAERKLVTAFFDR</sequence>
<dbReference type="Pfam" id="PF13185">
    <property type="entry name" value="GAF_2"/>
    <property type="match status" value="1"/>
</dbReference>
<dbReference type="InterPro" id="IPR029016">
    <property type="entry name" value="GAF-like_dom_sf"/>
</dbReference>
<dbReference type="Pfam" id="PF15915">
    <property type="entry name" value="BAT"/>
    <property type="match status" value="1"/>
</dbReference>
<dbReference type="InterPro" id="IPR000014">
    <property type="entry name" value="PAS"/>
</dbReference>
<dbReference type="CDD" id="cd00130">
    <property type="entry name" value="PAS"/>
    <property type="match status" value="1"/>
</dbReference>
<keyword evidence="5" id="KW-0804">Transcription</keyword>
<proteinExistence type="predicted"/>
<keyword evidence="10" id="KW-1185">Reference proteome</keyword>
<feature type="compositionally biased region" description="Basic and acidic residues" evidence="6">
    <location>
        <begin position="143"/>
        <end position="152"/>
    </location>
</feature>
<dbReference type="GeneID" id="73904511"/>
<evidence type="ECO:0000313" key="9">
    <source>
        <dbReference type="EMBL" id="MFC3957319.1"/>
    </source>
</evidence>
<dbReference type="PANTHER" id="PTHR47429">
    <property type="entry name" value="PROTEIN TWIN LOV 1"/>
    <property type="match status" value="1"/>
</dbReference>
<dbReference type="Proteomes" id="UP001595846">
    <property type="component" value="Unassembled WGS sequence"/>
</dbReference>
<dbReference type="RefSeq" id="WP_256531756.1">
    <property type="nucleotide sequence ID" value="NZ_CP101824.1"/>
</dbReference>
<dbReference type="InterPro" id="IPR000700">
    <property type="entry name" value="PAS-assoc_C"/>
</dbReference>
<feature type="domain" description="PAS" evidence="7">
    <location>
        <begin position="152"/>
        <end position="225"/>
    </location>
</feature>
<dbReference type="SMART" id="SM00091">
    <property type="entry name" value="PAS"/>
    <property type="match status" value="1"/>
</dbReference>
<feature type="region of interest" description="Disordered" evidence="6">
    <location>
        <begin position="124"/>
        <end position="152"/>
    </location>
</feature>
<evidence type="ECO:0000256" key="4">
    <source>
        <dbReference type="ARBA" id="ARBA00023015"/>
    </source>
</evidence>
<dbReference type="SUPFAM" id="SSF55781">
    <property type="entry name" value="GAF domain-like"/>
    <property type="match status" value="1"/>
</dbReference>
<keyword evidence="3" id="KW-0157">Chromophore</keyword>
<evidence type="ECO:0000256" key="6">
    <source>
        <dbReference type="SAM" id="MobiDB-lite"/>
    </source>
</evidence>
<dbReference type="NCBIfam" id="TIGR00229">
    <property type="entry name" value="sensory_box"/>
    <property type="match status" value="1"/>
</dbReference>
<dbReference type="InterPro" id="IPR001610">
    <property type="entry name" value="PAC"/>
</dbReference>
<reference evidence="9 10" key="1">
    <citation type="journal article" date="2019" name="Int. J. Syst. Evol. Microbiol.">
        <title>The Global Catalogue of Microorganisms (GCM) 10K type strain sequencing project: providing services to taxonomists for standard genome sequencing and annotation.</title>
        <authorList>
            <consortium name="The Broad Institute Genomics Platform"/>
            <consortium name="The Broad Institute Genome Sequencing Center for Infectious Disease"/>
            <person name="Wu L."/>
            <person name="Ma J."/>
        </authorList>
    </citation>
    <scope>NUCLEOTIDE SEQUENCE [LARGE SCALE GENOMIC DNA]</scope>
    <source>
        <strain evidence="9 10">IBRC-M 10256</strain>
    </source>
</reference>
<evidence type="ECO:0000256" key="1">
    <source>
        <dbReference type="ARBA" id="ARBA00022630"/>
    </source>
</evidence>
<keyword evidence="4" id="KW-0805">Transcription regulation</keyword>
<evidence type="ECO:0000259" key="7">
    <source>
        <dbReference type="PROSITE" id="PS50112"/>
    </source>
</evidence>
<dbReference type="InterPro" id="IPR003018">
    <property type="entry name" value="GAF"/>
</dbReference>
<evidence type="ECO:0000256" key="3">
    <source>
        <dbReference type="ARBA" id="ARBA00022991"/>
    </source>
</evidence>
<gene>
    <name evidence="9" type="ORF">ACFOUR_02890</name>
</gene>
<dbReference type="InterPro" id="IPR007050">
    <property type="entry name" value="HTH_bacterioopsin"/>
</dbReference>
<dbReference type="Gene3D" id="3.30.450.20">
    <property type="entry name" value="PAS domain"/>
    <property type="match status" value="1"/>
</dbReference>
<dbReference type="PROSITE" id="PS50112">
    <property type="entry name" value="PAS"/>
    <property type="match status" value="1"/>
</dbReference>